<dbReference type="GO" id="GO:0016989">
    <property type="term" value="F:sigma factor antagonist activity"/>
    <property type="evidence" value="ECO:0007669"/>
    <property type="project" value="InterPro"/>
</dbReference>
<dbReference type="Gene3D" id="1.10.10.880">
    <property type="entry name" value="Anti sigma-E protein RseA, N-terminal domain"/>
    <property type="match status" value="1"/>
</dbReference>
<organism evidence="2 3">
    <name type="scientific">Methylomonas denitrificans</name>
    <dbReference type="NCBI Taxonomy" id="1538553"/>
    <lineage>
        <taxon>Bacteria</taxon>
        <taxon>Pseudomonadati</taxon>
        <taxon>Pseudomonadota</taxon>
        <taxon>Gammaproteobacteria</taxon>
        <taxon>Methylococcales</taxon>
        <taxon>Methylococcaceae</taxon>
        <taxon>Methylomonas</taxon>
    </lineage>
</organism>
<sequence>MQEQLNEKLSQFIDDELDSQQALSLLKSVQNDGLLKDKLRRYQIASQVLKSGEYSLVSSDFVDKIHEQIRQEPTYFLPRKKSAVNWQKAALAIAASVALAVVWVSSKVDKQMHNPFATAEIVADANNVSAEEMHARFKDYLEAHDNALYVNSVQAGQPYARVVGYRQE</sequence>
<gene>
    <name evidence="2" type="ORF">JT25_019495</name>
</gene>
<dbReference type="InterPro" id="IPR005572">
    <property type="entry name" value="Anti-sigma_E_RseA_N"/>
</dbReference>
<evidence type="ECO:0000259" key="1">
    <source>
        <dbReference type="Pfam" id="PF03872"/>
    </source>
</evidence>
<protein>
    <recommendedName>
        <fullName evidence="1">Anti sigma-E protein RseA N-terminal domain-containing protein</fullName>
    </recommendedName>
</protein>
<dbReference type="RefSeq" id="WP_036274090.1">
    <property type="nucleotide sequence ID" value="NZ_CP014476.1"/>
</dbReference>
<feature type="domain" description="Anti sigma-E protein RseA N-terminal" evidence="1">
    <location>
        <begin position="6"/>
        <end position="81"/>
    </location>
</feature>
<proteinExistence type="predicted"/>
<dbReference type="CDD" id="cd16328">
    <property type="entry name" value="RseA_N"/>
    <property type="match status" value="1"/>
</dbReference>
<dbReference type="KEGG" id="mdn:JT25_019495"/>
<dbReference type="InterPro" id="IPR036147">
    <property type="entry name" value="Anti-sigma_E_RseA_N_sf"/>
</dbReference>
<dbReference type="SUPFAM" id="SSF89069">
    <property type="entry name" value="N-terminal, cytoplasmic domain of anti-sigmaE factor RseA"/>
    <property type="match status" value="1"/>
</dbReference>
<dbReference type="PANTHER" id="PTHR38104">
    <property type="match status" value="1"/>
</dbReference>
<dbReference type="AlphaFoldDB" id="A0A126T991"/>
<keyword evidence="3" id="KW-1185">Reference proteome</keyword>
<dbReference type="STRING" id="1538553.JT25_019495"/>
<dbReference type="Proteomes" id="UP000030512">
    <property type="component" value="Chromosome"/>
</dbReference>
<reference evidence="2 3" key="1">
    <citation type="journal article" date="2015" name="Environ. Microbiol.">
        <title>Methane oxidation coupled to nitrate reduction under hypoxia by the Gammaproteobacterium Methylomonas denitrificans, sp. nov. type strain FJG1.</title>
        <authorList>
            <person name="Kits K.D."/>
            <person name="Klotz M.G."/>
            <person name="Stein L.Y."/>
        </authorList>
    </citation>
    <scope>NUCLEOTIDE SEQUENCE [LARGE SCALE GENOMIC DNA]</scope>
    <source>
        <strain evidence="2 3">FJG1</strain>
    </source>
</reference>
<evidence type="ECO:0000313" key="2">
    <source>
        <dbReference type="EMBL" id="AMK78645.1"/>
    </source>
</evidence>
<dbReference type="EMBL" id="CP014476">
    <property type="protein sequence ID" value="AMK78645.1"/>
    <property type="molecule type" value="Genomic_DNA"/>
</dbReference>
<accession>A0A126T991</accession>
<dbReference type="OrthoDB" id="5573685at2"/>
<dbReference type="PANTHER" id="PTHR38104:SF1">
    <property type="entry name" value="ANTI-SIGMA-E FACTOR RSEA"/>
    <property type="match status" value="1"/>
</dbReference>
<evidence type="ECO:0000313" key="3">
    <source>
        <dbReference type="Proteomes" id="UP000030512"/>
    </source>
</evidence>
<dbReference type="InterPro" id="IPR052383">
    <property type="entry name" value="Anti-sigma-E_RseA-like"/>
</dbReference>
<dbReference type="Pfam" id="PF03872">
    <property type="entry name" value="RseA_N"/>
    <property type="match status" value="1"/>
</dbReference>
<name>A0A126T991_9GAMM</name>